<evidence type="ECO:0000256" key="1">
    <source>
        <dbReference type="PROSITE-ProRule" id="PRU00047"/>
    </source>
</evidence>
<accession>A0A699WM16</accession>
<dbReference type="EMBL" id="BKCJ011649837">
    <property type="protein sequence ID" value="GFD45494.1"/>
    <property type="molecule type" value="Genomic_DNA"/>
</dbReference>
<name>A0A699WM16_TANCI</name>
<feature type="non-terminal residue" evidence="3">
    <location>
        <position position="114"/>
    </location>
</feature>
<protein>
    <recommendedName>
        <fullName evidence="2">CCHC-type domain-containing protein</fullName>
    </recommendedName>
</protein>
<reference evidence="3" key="1">
    <citation type="journal article" date="2019" name="Sci. Rep.">
        <title>Draft genome of Tanacetum cinerariifolium, the natural source of mosquito coil.</title>
        <authorList>
            <person name="Yamashiro T."/>
            <person name="Shiraishi A."/>
            <person name="Satake H."/>
            <person name="Nakayama K."/>
        </authorList>
    </citation>
    <scope>NUCLEOTIDE SEQUENCE</scope>
</reference>
<organism evidence="3">
    <name type="scientific">Tanacetum cinerariifolium</name>
    <name type="common">Dalmatian daisy</name>
    <name type="synonym">Chrysanthemum cinerariifolium</name>
    <dbReference type="NCBI Taxonomy" id="118510"/>
    <lineage>
        <taxon>Eukaryota</taxon>
        <taxon>Viridiplantae</taxon>
        <taxon>Streptophyta</taxon>
        <taxon>Embryophyta</taxon>
        <taxon>Tracheophyta</taxon>
        <taxon>Spermatophyta</taxon>
        <taxon>Magnoliopsida</taxon>
        <taxon>eudicotyledons</taxon>
        <taxon>Gunneridae</taxon>
        <taxon>Pentapetalae</taxon>
        <taxon>asterids</taxon>
        <taxon>campanulids</taxon>
        <taxon>Asterales</taxon>
        <taxon>Asteraceae</taxon>
        <taxon>Asteroideae</taxon>
        <taxon>Anthemideae</taxon>
        <taxon>Anthemidinae</taxon>
        <taxon>Tanacetum</taxon>
    </lineage>
</organism>
<evidence type="ECO:0000313" key="3">
    <source>
        <dbReference type="EMBL" id="GFD45494.1"/>
    </source>
</evidence>
<dbReference type="PROSITE" id="PS50158">
    <property type="entry name" value="ZF_CCHC"/>
    <property type="match status" value="1"/>
</dbReference>
<comment type="caution">
    <text evidence="3">The sequence shown here is derived from an EMBL/GenBank/DDBJ whole genome shotgun (WGS) entry which is preliminary data.</text>
</comment>
<keyword evidence="1" id="KW-0479">Metal-binding</keyword>
<dbReference type="InterPro" id="IPR001878">
    <property type="entry name" value="Znf_CCHC"/>
</dbReference>
<evidence type="ECO:0000259" key="2">
    <source>
        <dbReference type="PROSITE" id="PS50158"/>
    </source>
</evidence>
<proteinExistence type="predicted"/>
<sequence length="114" mass="12056">MKQGSKSVEDYTTEFYQLIARNDIQEREKISLSLDTLRALAFEKQNRRAGSSSSPAITGVSGSGNAVSCFAPNQAKASGGNTRPVPKATGSSGLKCFNCGEPGHQQSECKKAGK</sequence>
<dbReference type="SMART" id="SM00343">
    <property type="entry name" value="ZnF_C2HC"/>
    <property type="match status" value="1"/>
</dbReference>
<feature type="domain" description="CCHC-type" evidence="2">
    <location>
        <begin position="95"/>
        <end position="111"/>
    </location>
</feature>
<gene>
    <name evidence="3" type="ORF">Tci_917463</name>
</gene>
<keyword evidence="1" id="KW-0862">Zinc</keyword>
<dbReference type="SUPFAM" id="SSF57756">
    <property type="entry name" value="Retrovirus zinc finger-like domains"/>
    <property type="match status" value="1"/>
</dbReference>
<dbReference type="GO" id="GO:0008270">
    <property type="term" value="F:zinc ion binding"/>
    <property type="evidence" value="ECO:0007669"/>
    <property type="project" value="UniProtKB-KW"/>
</dbReference>
<dbReference type="Pfam" id="PF00098">
    <property type="entry name" value="zf-CCHC"/>
    <property type="match status" value="1"/>
</dbReference>
<dbReference type="Gene3D" id="4.10.60.10">
    <property type="entry name" value="Zinc finger, CCHC-type"/>
    <property type="match status" value="1"/>
</dbReference>
<keyword evidence="1" id="KW-0863">Zinc-finger</keyword>
<dbReference type="InterPro" id="IPR036875">
    <property type="entry name" value="Znf_CCHC_sf"/>
</dbReference>
<dbReference type="GO" id="GO:0003676">
    <property type="term" value="F:nucleic acid binding"/>
    <property type="evidence" value="ECO:0007669"/>
    <property type="project" value="InterPro"/>
</dbReference>
<dbReference type="AlphaFoldDB" id="A0A699WM16"/>